<dbReference type="STRING" id="50376.A0A517L9Y4"/>
<evidence type="ECO:0000256" key="3">
    <source>
        <dbReference type="SAM" id="SignalP"/>
    </source>
</evidence>
<organism evidence="4 5">
    <name type="scientific">Venturia effusa</name>
    <dbReference type="NCBI Taxonomy" id="50376"/>
    <lineage>
        <taxon>Eukaryota</taxon>
        <taxon>Fungi</taxon>
        <taxon>Dikarya</taxon>
        <taxon>Ascomycota</taxon>
        <taxon>Pezizomycotina</taxon>
        <taxon>Dothideomycetes</taxon>
        <taxon>Pleosporomycetidae</taxon>
        <taxon>Venturiales</taxon>
        <taxon>Venturiaceae</taxon>
        <taxon>Venturia</taxon>
    </lineage>
</organism>
<feature type="region of interest" description="Disordered" evidence="2">
    <location>
        <begin position="65"/>
        <end position="108"/>
    </location>
</feature>
<sequence>MPNWSLLLLFLIPLITFLQPGFIAMATLSTITEETSGGHFEAADEDETQIVPETQFEDAYGDNLAIDDQEDDDRPAPDGRDSMTPGTKTMLEASRPMSSHGPVLAASDRTFVLERPKSSGEDSVTGGFSYAKHEVPKMNFRHGNRHESPSPEIREQQESREYREDKLQAVKVPIKPSHDDRKTQTVIMPIPHGYPRQTEEAAPVSGGDDRQPTKRLSRTKSGRKRSKETASVPRVVGPSNHPLESPAQLYDHNIRQNRTWRDDPQVRLHDAATQPINEQSWQQQHQQPIAIEPVDQDAYQQQIEAQLNEHAWQEQQKAMKPIEEPLWQQQDKTQRDDQHWQEQRGTNEAISDHSRQHTTKSQPHDEQHSTMTALDEQAWQPQSQLQFVNEQEPFQSSMVGNLHEAGAAQEEVQLHNLATQRHRLDFHGNNGQATDENYTAGEIVNSAPGHPNPLVHGNSVQLMPIATGIKGVTKKKGKKVKKKKRNPNSRPALDVSTLPETIFDIPFEQLGRFSAVRPGLHQDQQQGPVPQSTGAHLAKNKSLHVPSVGVEKSGQHDLGPTVEVMEDIAIVEQESQTQRNEHAHLRAVDNELVTAQGASYSAPRQTSDRSPSHLPDPLQEEPEQQVLPHCAASSGHSTGRDLLVHPDRQHHGAAADSYHVHLTPQNLGPQHLQAKIVTVKDQTLQNTCKPEAQDYQDTCSESHRDSQLRGLRHEQLEEPSHVKDPIAQDLDPYQHHFGQDRQTLSHAHSSKYQALRETKPETLPHVDKHVSSTLQAKHNHDGLNADGKGNRPLTEAQHSTSFRRLPSGGCAPRVLVQSEVDDPLLVQLPEHQGQTNDNAESSHIIQQCPMSVNARPATRRRGIPAAASRTKSNSGKCSKEQFEIPVTDSTVPVIDMPTVTLATHGMNDIQPPPATEATSAQTDPVAGAIKVLQLTLQQNLHATVAKEDEAKRALQAEIAGLKISEARLQAEVNIVTASKAELLKTSRQDREKLKANSEKLTKLQKFISGINNDLVKEKQNAKILHLQITELMNEGQANATERTQVHEQLAKAIETSKAVQSKFAKSLTSAKSSLQKLEFEKAALEKELQEKNRLLEDERNQRMRLADDVRFQAIDQQLMKQLMHDISASLIEKLSELQMTITASKDVVTNQGVAELLHLVKALGCRNSISPDDISGLKEHIQIFQNSMINRINELQSASTSDSPEVARNAKAALDLEKTLSEQLSALKADVVSTQTLQTQLAELREAKATSDERGKAKDRQINDLNEQLSRLQVAKNALTEKLNVAEAQLCEHTCGSSSEDFESIKQELEEARSKLVTADETEAAFKKELETLRESIQAKESQINTITQQKIEAERKASSSCVACNDDN</sequence>
<evidence type="ECO:0000313" key="5">
    <source>
        <dbReference type="Proteomes" id="UP000316270"/>
    </source>
</evidence>
<gene>
    <name evidence="4" type="ORF">FKW77_009324</name>
</gene>
<reference evidence="4 5" key="1">
    <citation type="submission" date="2019-07" db="EMBL/GenBank/DDBJ databases">
        <title>Finished genome of Venturia effusa.</title>
        <authorList>
            <person name="Young C.A."/>
            <person name="Cox M.P."/>
            <person name="Ganley A.R.D."/>
            <person name="David W.J."/>
        </authorList>
    </citation>
    <scope>NUCLEOTIDE SEQUENCE [LARGE SCALE GENOMIC DNA]</scope>
    <source>
        <strain evidence="5">albino</strain>
    </source>
</reference>
<feature type="signal peptide" evidence="3">
    <location>
        <begin position="1"/>
        <end position="20"/>
    </location>
</feature>
<dbReference type="Proteomes" id="UP000316270">
    <property type="component" value="Chromosome 7"/>
</dbReference>
<feature type="region of interest" description="Disordered" evidence="2">
    <location>
        <begin position="173"/>
        <end position="251"/>
    </location>
</feature>
<feature type="compositionally biased region" description="Basic and acidic residues" evidence="2">
    <location>
        <begin position="145"/>
        <end position="161"/>
    </location>
</feature>
<protein>
    <recommendedName>
        <fullName evidence="6">Up-regulated during septation protein 1 domain-containing protein</fullName>
    </recommendedName>
</protein>
<evidence type="ECO:0000256" key="1">
    <source>
        <dbReference type="SAM" id="Coils"/>
    </source>
</evidence>
<feature type="coiled-coil region" evidence="1">
    <location>
        <begin position="1262"/>
        <end position="1357"/>
    </location>
</feature>
<feature type="region of interest" description="Disordered" evidence="2">
    <location>
        <begin position="471"/>
        <end position="493"/>
    </location>
</feature>
<feature type="compositionally biased region" description="Basic residues" evidence="2">
    <location>
        <begin position="213"/>
        <end position="226"/>
    </location>
</feature>
<dbReference type="OrthoDB" id="5421656at2759"/>
<keyword evidence="5" id="KW-1185">Reference proteome</keyword>
<name>A0A517L9Y4_9PEZI</name>
<feature type="region of interest" description="Disordered" evidence="2">
    <location>
        <begin position="846"/>
        <end position="880"/>
    </location>
</feature>
<evidence type="ECO:0000313" key="4">
    <source>
        <dbReference type="EMBL" id="QDS72441.1"/>
    </source>
</evidence>
<keyword evidence="1" id="KW-0175">Coiled coil</keyword>
<feature type="region of interest" description="Disordered" evidence="2">
    <location>
        <begin position="774"/>
        <end position="805"/>
    </location>
</feature>
<evidence type="ECO:0008006" key="6">
    <source>
        <dbReference type="Google" id="ProtNLM"/>
    </source>
</evidence>
<feature type="region of interest" description="Disordered" evidence="2">
    <location>
        <begin position="598"/>
        <end position="626"/>
    </location>
</feature>
<proteinExistence type="predicted"/>
<evidence type="ECO:0000256" key="2">
    <source>
        <dbReference type="SAM" id="MobiDB-lite"/>
    </source>
</evidence>
<feature type="region of interest" description="Disordered" evidence="2">
    <location>
        <begin position="328"/>
        <end position="380"/>
    </location>
</feature>
<feature type="coiled-coil region" evidence="1">
    <location>
        <begin position="951"/>
        <end position="1003"/>
    </location>
</feature>
<accession>A0A517L9Y4</accession>
<feature type="region of interest" description="Disordered" evidence="2">
    <location>
        <begin position="139"/>
        <end position="161"/>
    </location>
</feature>
<dbReference type="EMBL" id="CP042191">
    <property type="protein sequence ID" value="QDS72441.1"/>
    <property type="molecule type" value="Genomic_DNA"/>
</dbReference>
<feature type="compositionally biased region" description="Basic residues" evidence="2">
    <location>
        <begin position="472"/>
        <end position="487"/>
    </location>
</feature>
<feature type="chain" id="PRO_5021861857" description="Up-regulated during septation protein 1 domain-containing protein" evidence="3">
    <location>
        <begin position="21"/>
        <end position="1369"/>
    </location>
</feature>
<keyword evidence="3" id="KW-0732">Signal</keyword>
<feature type="compositionally biased region" description="Basic and acidic residues" evidence="2">
    <location>
        <begin position="332"/>
        <end position="342"/>
    </location>
</feature>
<feature type="coiled-coil region" evidence="1">
    <location>
        <begin position="1067"/>
        <end position="1108"/>
    </location>
</feature>